<evidence type="ECO:0000256" key="1">
    <source>
        <dbReference type="ARBA" id="ARBA00022801"/>
    </source>
</evidence>
<protein>
    <submittedName>
        <fullName evidence="3">Alpha beta hydrolase fold protein</fullName>
    </submittedName>
</protein>
<organism evidence="3 4">
    <name type="scientific">Furfurilactobacillus rossiae DSM 15814</name>
    <dbReference type="NCBI Taxonomy" id="1114972"/>
    <lineage>
        <taxon>Bacteria</taxon>
        <taxon>Bacillati</taxon>
        <taxon>Bacillota</taxon>
        <taxon>Bacilli</taxon>
        <taxon>Lactobacillales</taxon>
        <taxon>Lactobacillaceae</taxon>
        <taxon>Furfurilactobacillus</taxon>
    </lineage>
</organism>
<dbReference type="AlphaFoldDB" id="A0A0R1R8E0"/>
<sequence>MEKIIDTQNLHMAVNISGPSDGQPLILLHGWPDSWHTWDAMLPILHQAGYKTFVPSLRGFGHTCFRHEQTRRTGSFFALAQDIKDLIDVLQLGQVRLIGQDWGAFTALMMSNLWGTAIVRSSVVLAEGWQTFGNLSLDQIQNFWYQWFMTTEQGERYVRNHPLTFAEHMWQSWSPQYELTDADHADFEETFANPDWAAVTLDMYRSRWGYAPTDGNYAPLAERVQRNDRIAVPTLNIIGRADGCTDYHQASSMASFMDGPFKQELWPQAGHFLQREQSTRVANEAIQWFEHTK</sequence>
<comment type="caution">
    <text evidence="3">The sequence shown here is derived from an EMBL/GenBank/DDBJ whole genome shotgun (WGS) entry which is preliminary data.</text>
</comment>
<dbReference type="InterPro" id="IPR029058">
    <property type="entry name" value="AB_hydrolase_fold"/>
</dbReference>
<evidence type="ECO:0000313" key="4">
    <source>
        <dbReference type="Proteomes" id="UP000051999"/>
    </source>
</evidence>
<dbReference type="InterPro" id="IPR000073">
    <property type="entry name" value="AB_hydrolase_1"/>
</dbReference>
<dbReference type="STRING" id="1114972.FD35_GL001353"/>
<keyword evidence="1 3" id="KW-0378">Hydrolase</keyword>
<name>A0A0R1R8E0_9LACO</name>
<dbReference type="PANTHER" id="PTHR43329">
    <property type="entry name" value="EPOXIDE HYDROLASE"/>
    <property type="match status" value="1"/>
</dbReference>
<feature type="domain" description="AB hydrolase-1" evidence="2">
    <location>
        <begin position="24"/>
        <end position="274"/>
    </location>
</feature>
<reference evidence="3 4" key="1">
    <citation type="journal article" date="2015" name="Genome Announc.">
        <title>Expanding the biotechnology potential of lactobacilli through comparative genomics of 213 strains and associated genera.</title>
        <authorList>
            <person name="Sun Z."/>
            <person name="Harris H.M."/>
            <person name="McCann A."/>
            <person name="Guo C."/>
            <person name="Argimon S."/>
            <person name="Zhang W."/>
            <person name="Yang X."/>
            <person name="Jeffery I.B."/>
            <person name="Cooney J.C."/>
            <person name="Kagawa T.F."/>
            <person name="Liu W."/>
            <person name="Song Y."/>
            <person name="Salvetti E."/>
            <person name="Wrobel A."/>
            <person name="Rasinkangas P."/>
            <person name="Parkhill J."/>
            <person name="Rea M.C."/>
            <person name="O'Sullivan O."/>
            <person name="Ritari J."/>
            <person name="Douillard F.P."/>
            <person name="Paul Ross R."/>
            <person name="Yang R."/>
            <person name="Briner A.E."/>
            <person name="Felis G.E."/>
            <person name="de Vos W.M."/>
            <person name="Barrangou R."/>
            <person name="Klaenhammer T.R."/>
            <person name="Caufield P.W."/>
            <person name="Cui Y."/>
            <person name="Zhang H."/>
            <person name="O'Toole P.W."/>
        </authorList>
    </citation>
    <scope>NUCLEOTIDE SEQUENCE [LARGE SCALE GENOMIC DNA]</scope>
    <source>
        <strain evidence="3 4">DSM 15814</strain>
    </source>
</reference>
<accession>A0A0R1R8E0</accession>
<dbReference type="Gene3D" id="3.40.50.1820">
    <property type="entry name" value="alpha/beta hydrolase"/>
    <property type="match status" value="1"/>
</dbReference>
<gene>
    <name evidence="3" type="ORF">FD35_GL001353</name>
</gene>
<evidence type="ECO:0000313" key="3">
    <source>
        <dbReference type="EMBL" id="KRL53287.1"/>
    </source>
</evidence>
<dbReference type="Pfam" id="PF00561">
    <property type="entry name" value="Abhydrolase_1"/>
    <property type="match status" value="1"/>
</dbReference>
<dbReference type="EMBL" id="AZFF01000022">
    <property type="protein sequence ID" value="KRL53287.1"/>
    <property type="molecule type" value="Genomic_DNA"/>
</dbReference>
<dbReference type="PRINTS" id="PR00412">
    <property type="entry name" value="EPOXHYDRLASE"/>
</dbReference>
<dbReference type="OrthoDB" id="9773293at2"/>
<dbReference type="SUPFAM" id="SSF53474">
    <property type="entry name" value="alpha/beta-Hydrolases"/>
    <property type="match status" value="1"/>
</dbReference>
<keyword evidence="4" id="KW-1185">Reference proteome</keyword>
<dbReference type="RefSeq" id="WP_017261519.1">
    <property type="nucleotide sequence ID" value="NZ_AUAW01000020.1"/>
</dbReference>
<dbReference type="GO" id="GO:0016787">
    <property type="term" value="F:hydrolase activity"/>
    <property type="evidence" value="ECO:0007669"/>
    <property type="project" value="UniProtKB-KW"/>
</dbReference>
<dbReference type="PATRIC" id="fig|1114972.6.peg.1372"/>
<dbReference type="Proteomes" id="UP000051999">
    <property type="component" value="Unassembled WGS sequence"/>
</dbReference>
<proteinExistence type="predicted"/>
<dbReference type="eggNOG" id="COG0596">
    <property type="taxonomic scope" value="Bacteria"/>
</dbReference>
<evidence type="ECO:0000259" key="2">
    <source>
        <dbReference type="Pfam" id="PF00561"/>
    </source>
</evidence>
<dbReference type="InterPro" id="IPR000639">
    <property type="entry name" value="Epox_hydrolase-like"/>
</dbReference>